<evidence type="ECO:0000313" key="2">
    <source>
        <dbReference type="Proteomes" id="UP001497535"/>
    </source>
</evidence>
<protein>
    <submittedName>
        <fullName evidence="1">Uncharacterized protein</fullName>
    </submittedName>
</protein>
<proteinExistence type="predicted"/>
<dbReference type="Proteomes" id="UP001497535">
    <property type="component" value="Unassembled WGS sequence"/>
</dbReference>
<reference evidence="1" key="1">
    <citation type="submission" date="2023-11" db="EMBL/GenBank/DDBJ databases">
        <authorList>
            <person name="Poullet M."/>
        </authorList>
    </citation>
    <scope>NUCLEOTIDE SEQUENCE</scope>
    <source>
        <strain evidence="1">E1834</strain>
    </source>
</reference>
<name>A0ACB1AIH6_MELEN</name>
<evidence type="ECO:0000313" key="1">
    <source>
        <dbReference type="EMBL" id="CAK5090821.1"/>
    </source>
</evidence>
<organism evidence="1 2">
    <name type="scientific">Meloidogyne enterolobii</name>
    <name type="common">Root-knot nematode worm</name>
    <name type="synonym">Meloidogyne mayaguensis</name>
    <dbReference type="NCBI Taxonomy" id="390850"/>
    <lineage>
        <taxon>Eukaryota</taxon>
        <taxon>Metazoa</taxon>
        <taxon>Ecdysozoa</taxon>
        <taxon>Nematoda</taxon>
        <taxon>Chromadorea</taxon>
        <taxon>Rhabditida</taxon>
        <taxon>Tylenchina</taxon>
        <taxon>Tylenchomorpha</taxon>
        <taxon>Tylenchoidea</taxon>
        <taxon>Meloidogynidae</taxon>
        <taxon>Meloidogyninae</taxon>
        <taxon>Meloidogyne</taxon>
    </lineage>
</organism>
<gene>
    <name evidence="1" type="ORF">MENTE1834_LOCUS38630</name>
</gene>
<comment type="caution">
    <text evidence="1">The sequence shown here is derived from an EMBL/GenBank/DDBJ whole genome shotgun (WGS) entry which is preliminary data.</text>
</comment>
<keyword evidence="2" id="KW-1185">Reference proteome</keyword>
<dbReference type="EMBL" id="CAVMJV010000084">
    <property type="protein sequence ID" value="CAK5090821.1"/>
    <property type="molecule type" value="Genomic_DNA"/>
</dbReference>
<accession>A0ACB1AIH6</accession>
<sequence>MLKYRYLSRSIRLCSSIAGTTATTITPPKNPPILTYPSEEFIKKFPKQRISDLIAEIEIFYKFSQHLPTHLTDDNWQKLMDATSLEEKEEFLFHLSNNEVVIKDLKIKNQLFESGSMVYGSEFYRLFGDEYFHARKFIDKVSLIYGSRCCQNASLNEFIPKIIIDCRKVYQLHVKFLNTAIARIQQVHDYNMLSDYPMPISIVNFFSSESVGYALKKHLHFLFGPPTMLNKYELDIPPEIINANLYSKLNDFLDREEGEGRSGEANSNNKENIYKYEPHPFIPEITTKNILDVCKRDGIKTEEIAYISSSATQYLPDDPRIIKERFKAFVLSPLEDRHNPRQRPNFYAPQDQIQVYRLPLEKYLGFRPPTFMPPSTFIELLRVIISGRSSSWDWAIDNRVPNLRIQDLYALPSPWKNSTENSPENFAKIKARRTDNLNLVKEALINLNLQKNNLIKKSQSQQVKNQRNQYQQKQQGRDNDTGSNKLITQAMTNKIVRKRRYSREVNKKFFLYLLCKKIFYSQVLSTKIFCPQILSAKIFCPQVLSAKNFLSASFVRKKFFVRKFLK</sequence>